<dbReference type="RefSeq" id="WP_254167107.1">
    <property type="nucleotide sequence ID" value="NZ_JAHESF010000023.1"/>
</dbReference>
<dbReference type="EMBL" id="JAHESF010000023">
    <property type="protein sequence ID" value="MBT1699286.1"/>
    <property type="molecule type" value="Genomic_DNA"/>
</dbReference>
<organism evidence="2 3">
    <name type="scientific">Chryseosolibacter histidini</name>
    <dbReference type="NCBI Taxonomy" id="2782349"/>
    <lineage>
        <taxon>Bacteria</taxon>
        <taxon>Pseudomonadati</taxon>
        <taxon>Bacteroidota</taxon>
        <taxon>Cytophagia</taxon>
        <taxon>Cytophagales</taxon>
        <taxon>Chryseotaleaceae</taxon>
        <taxon>Chryseosolibacter</taxon>
    </lineage>
</organism>
<evidence type="ECO:0000256" key="1">
    <source>
        <dbReference type="SAM" id="Phobius"/>
    </source>
</evidence>
<feature type="transmembrane region" description="Helical" evidence="1">
    <location>
        <begin position="38"/>
        <end position="58"/>
    </location>
</feature>
<gene>
    <name evidence="2" type="ORF">KK083_20480</name>
</gene>
<evidence type="ECO:0000313" key="2">
    <source>
        <dbReference type="EMBL" id="MBT1699286.1"/>
    </source>
</evidence>
<evidence type="ECO:0000313" key="3">
    <source>
        <dbReference type="Proteomes" id="UP001319200"/>
    </source>
</evidence>
<keyword evidence="1" id="KW-0472">Membrane</keyword>
<keyword evidence="3" id="KW-1185">Reference proteome</keyword>
<dbReference type="AlphaFoldDB" id="A0AAP2DMV7"/>
<keyword evidence="1" id="KW-1133">Transmembrane helix</keyword>
<sequence>MAEYHFIFSPAFIIFSVSKASTDKSILFAYGPLDSTTILLASIGLNATIVAAFMYFVWTAKDDQRKRQERLTLMAKQNHDAEQVKK</sequence>
<reference evidence="2 3" key="1">
    <citation type="submission" date="2021-05" db="EMBL/GenBank/DDBJ databases">
        <title>A Polyphasic approach of four new species of the genus Ohtaekwangia: Ohtaekwangia histidinii sp. nov., Ohtaekwangia cretensis sp. nov., Ohtaekwangia indiensis sp. nov., Ohtaekwangia reichenbachii sp. nov. from diverse environment.</title>
        <authorList>
            <person name="Octaviana S."/>
        </authorList>
    </citation>
    <scope>NUCLEOTIDE SEQUENCE [LARGE SCALE GENOMIC DNA]</scope>
    <source>
        <strain evidence="2 3">PWU4</strain>
    </source>
</reference>
<name>A0AAP2DMV7_9BACT</name>
<proteinExistence type="predicted"/>
<keyword evidence="1" id="KW-0812">Transmembrane</keyword>
<dbReference type="Proteomes" id="UP001319200">
    <property type="component" value="Unassembled WGS sequence"/>
</dbReference>
<protein>
    <submittedName>
        <fullName evidence="2">Uncharacterized protein</fullName>
    </submittedName>
</protein>
<comment type="caution">
    <text evidence="2">The sequence shown here is derived from an EMBL/GenBank/DDBJ whole genome shotgun (WGS) entry which is preliminary data.</text>
</comment>
<accession>A0AAP2DMV7</accession>